<evidence type="ECO:0000313" key="1">
    <source>
        <dbReference type="EMBL" id="GME70233.1"/>
    </source>
</evidence>
<name>A0ACB5SQX7_AMBMO</name>
<protein>
    <submittedName>
        <fullName evidence="1">Unnamed protein product</fullName>
    </submittedName>
</protein>
<proteinExistence type="predicted"/>
<sequence length="81" mass="9510">MLWHPSAFKPGSISLRRGHHHIEESLLNQILIATNHNIQLLLFNNTDLIQVQNHGDLEFQQGLKNYKYPEFNNNYQNSNKL</sequence>
<keyword evidence="2" id="KW-1185">Reference proteome</keyword>
<comment type="caution">
    <text evidence="1">The sequence shown here is derived from an EMBL/GenBank/DDBJ whole genome shotgun (WGS) entry which is preliminary data.</text>
</comment>
<dbReference type="EMBL" id="BSXS01000005">
    <property type="protein sequence ID" value="GME70233.1"/>
    <property type="molecule type" value="Genomic_DNA"/>
</dbReference>
<organism evidence="1 2">
    <name type="scientific">Ambrosiozyma monospora</name>
    <name type="common">Yeast</name>
    <name type="synonym">Endomycopsis monosporus</name>
    <dbReference type="NCBI Taxonomy" id="43982"/>
    <lineage>
        <taxon>Eukaryota</taxon>
        <taxon>Fungi</taxon>
        <taxon>Dikarya</taxon>
        <taxon>Ascomycota</taxon>
        <taxon>Saccharomycotina</taxon>
        <taxon>Pichiomycetes</taxon>
        <taxon>Pichiales</taxon>
        <taxon>Pichiaceae</taxon>
        <taxon>Ambrosiozyma</taxon>
    </lineage>
</organism>
<reference evidence="1" key="1">
    <citation type="submission" date="2023-04" db="EMBL/GenBank/DDBJ databases">
        <title>Ambrosiozyma monospora NBRC 10751.</title>
        <authorList>
            <person name="Ichikawa N."/>
            <person name="Sato H."/>
            <person name="Tonouchi N."/>
        </authorList>
    </citation>
    <scope>NUCLEOTIDE SEQUENCE</scope>
    <source>
        <strain evidence="1">NBRC 10751</strain>
    </source>
</reference>
<evidence type="ECO:0000313" key="2">
    <source>
        <dbReference type="Proteomes" id="UP001165064"/>
    </source>
</evidence>
<dbReference type="Proteomes" id="UP001165064">
    <property type="component" value="Unassembled WGS sequence"/>
</dbReference>
<gene>
    <name evidence="1" type="ORF">Amon02_000010800</name>
</gene>
<accession>A0ACB5SQX7</accession>